<dbReference type="InterPro" id="IPR036852">
    <property type="entry name" value="Peptidase_S8/S53_dom_sf"/>
</dbReference>
<evidence type="ECO:0000259" key="3">
    <source>
        <dbReference type="Pfam" id="PF00082"/>
    </source>
</evidence>
<name>A0ABX0L572_9NEIS</name>
<keyword evidence="5" id="KW-1185">Reference proteome</keyword>
<protein>
    <submittedName>
        <fullName evidence="4">S8 family serine peptidase</fullName>
    </submittedName>
</protein>
<dbReference type="Gene3D" id="3.40.50.200">
    <property type="entry name" value="Peptidase S8/S53 domain"/>
    <property type="match status" value="1"/>
</dbReference>
<reference evidence="4 5" key="1">
    <citation type="submission" date="2020-03" db="EMBL/GenBank/DDBJ databases">
        <title>Draft genome sequence of environmentally isolated cultures.</title>
        <authorList>
            <person name="Wilson H.S."/>
            <person name="De Leon M.E."/>
        </authorList>
    </citation>
    <scope>NUCLEOTIDE SEQUENCE [LARGE SCALE GENOMIC DNA]</scope>
    <source>
        <strain evidence="4 5">HSC-31F16</strain>
    </source>
</reference>
<feature type="chain" id="PRO_5046324906" evidence="2">
    <location>
        <begin position="25"/>
        <end position="814"/>
    </location>
</feature>
<evidence type="ECO:0000313" key="5">
    <source>
        <dbReference type="Proteomes" id="UP001515641"/>
    </source>
</evidence>
<sequence>MRKNRTVLLVGAAFAALWGATLQAAPNASAQPIVVLLKSELSALSGRSQPNPELDRLQRLAPQLRPVVSPAMSRNAQKHQALARHNLTRYYLIDTHNLSPLDAQQLVSKLEQNPLVELAYIEPELEPIEKDDGELLAVSRASIPDYTNCDGANINTCQYYLYPNKPKGPYLFGGVNALEAQRLANNKGEQVRIISSEQGMWNVKHVDLPKPFLVHKLDSDGPHAHDTKSVGITVSKDNGFGTTGIVPNAQAGFSRFGPTQLIDLQNYVQAGDVVHMGAGYRPSVKPPPEVCAPDKCKLPIESKPLGFDAVSYLVQEMGVHVLLPASNGYSNLDHPYFKGDYDRKKRDSGSIYVGSAEPKKGKKRPSSNYGSRVDVFSWGADVTTTSWDEKQPNNHQLYTHSFNATSSATPIVAGGTALLQSIARARGYGNVPPKLMREILVASGQPLPFPDPKQAIGVQPDLVKALDLLDAAMDGAPLRAKITGPSETTVGDPSGLLLSAKDSTGNKLSYQWSNDSGLKLDSQKEQVLVHALPGTLAGKHTVKLVITDGKGRTAEALHLIDVKSDAEIAPPPQARLTGPDRAQAGDEVLLSAAESSGKKLKYSWKSQPTLSFTKQGAEASFIAPALTVDTNYQITVKVKDDQGRSAEASHVVKVKKQAAETPPPQAKISGPDDITMGGDPALLSAKDSSGSKLSYQWSNDSGLILSPNKEQLLVSAPRGSKEGRHKIKLVVTDSKGNTAKASHDLEVKAAANTGDVLPWDSKQVYSQPCAKVSYGGKIWFNGWSSRGDRPDLSGQWGVWRAEGSSSLHWQCKGK</sequence>
<dbReference type="Gene3D" id="2.10.10.20">
    <property type="entry name" value="Carbohydrate-binding module superfamily 5/12"/>
    <property type="match status" value="1"/>
</dbReference>
<organism evidence="4 5">
    <name type="scientific">Chromobacterium fluminis</name>
    <dbReference type="NCBI Taxonomy" id="3044269"/>
    <lineage>
        <taxon>Bacteria</taxon>
        <taxon>Pseudomonadati</taxon>
        <taxon>Pseudomonadota</taxon>
        <taxon>Betaproteobacteria</taxon>
        <taxon>Neisseriales</taxon>
        <taxon>Chromobacteriaceae</taxon>
        <taxon>Chromobacterium</taxon>
    </lineage>
</organism>
<dbReference type="Proteomes" id="UP001515641">
    <property type="component" value="Unassembled WGS sequence"/>
</dbReference>
<dbReference type="SUPFAM" id="SSF49299">
    <property type="entry name" value="PKD domain"/>
    <property type="match status" value="1"/>
</dbReference>
<feature type="region of interest" description="Disordered" evidence="1">
    <location>
        <begin position="654"/>
        <end position="673"/>
    </location>
</feature>
<dbReference type="SUPFAM" id="SSF51055">
    <property type="entry name" value="Carbohydrate binding domain"/>
    <property type="match status" value="1"/>
</dbReference>
<dbReference type="InterPro" id="IPR035986">
    <property type="entry name" value="PKD_dom_sf"/>
</dbReference>
<dbReference type="Gene3D" id="2.60.40.10">
    <property type="entry name" value="Immunoglobulins"/>
    <property type="match status" value="3"/>
</dbReference>
<evidence type="ECO:0000313" key="4">
    <source>
        <dbReference type="EMBL" id="NHR06814.1"/>
    </source>
</evidence>
<dbReference type="EMBL" id="JAAOMA010000024">
    <property type="protein sequence ID" value="NHR06814.1"/>
    <property type="molecule type" value="Genomic_DNA"/>
</dbReference>
<evidence type="ECO:0000256" key="1">
    <source>
        <dbReference type="SAM" id="MobiDB-lite"/>
    </source>
</evidence>
<dbReference type="InterPro" id="IPR013783">
    <property type="entry name" value="Ig-like_fold"/>
</dbReference>
<dbReference type="Pfam" id="PF00082">
    <property type="entry name" value="Peptidase_S8"/>
    <property type="match status" value="1"/>
</dbReference>
<keyword evidence="2" id="KW-0732">Signal</keyword>
<dbReference type="InterPro" id="IPR036573">
    <property type="entry name" value="CBM_sf_5/12"/>
</dbReference>
<gene>
    <name evidence="4" type="ORF">HA052_16630</name>
</gene>
<feature type="signal peptide" evidence="2">
    <location>
        <begin position="1"/>
        <end position="24"/>
    </location>
</feature>
<feature type="region of interest" description="Disordered" evidence="1">
    <location>
        <begin position="348"/>
        <end position="369"/>
    </location>
</feature>
<proteinExistence type="predicted"/>
<comment type="caution">
    <text evidence="4">The sequence shown here is derived from an EMBL/GenBank/DDBJ whole genome shotgun (WGS) entry which is preliminary data.</text>
</comment>
<evidence type="ECO:0000256" key="2">
    <source>
        <dbReference type="SAM" id="SignalP"/>
    </source>
</evidence>
<dbReference type="RefSeq" id="WP_166452736.1">
    <property type="nucleotide sequence ID" value="NZ_JAAOMA010000024.1"/>
</dbReference>
<accession>A0ABX0L572</accession>
<dbReference type="InterPro" id="IPR000209">
    <property type="entry name" value="Peptidase_S8/S53_dom"/>
</dbReference>
<feature type="domain" description="Peptidase S8/S53" evidence="3">
    <location>
        <begin position="224"/>
        <end position="442"/>
    </location>
</feature>
<dbReference type="SUPFAM" id="SSF52743">
    <property type="entry name" value="Subtilisin-like"/>
    <property type="match status" value="1"/>
</dbReference>